<dbReference type="InterPro" id="IPR036508">
    <property type="entry name" value="Chitin-bd_dom_sf"/>
</dbReference>
<dbReference type="InterPro" id="IPR002557">
    <property type="entry name" value="Chitin-bd_dom"/>
</dbReference>
<evidence type="ECO:0000313" key="2">
    <source>
        <dbReference type="EMBL" id="KAK3882302.1"/>
    </source>
</evidence>
<dbReference type="Pfam" id="PF01607">
    <property type="entry name" value="CBM_14"/>
    <property type="match status" value="1"/>
</dbReference>
<dbReference type="SUPFAM" id="SSF57625">
    <property type="entry name" value="Invertebrate chitin-binding proteins"/>
    <property type="match status" value="1"/>
</dbReference>
<dbReference type="PANTHER" id="PTHR22933:SF42">
    <property type="entry name" value="FI18455P1-RELATED"/>
    <property type="match status" value="1"/>
</dbReference>
<accession>A0AAE1G017</accession>
<dbReference type="InterPro" id="IPR052976">
    <property type="entry name" value="Scoloptoxin-like"/>
</dbReference>
<dbReference type="Gene3D" id="2.170.140.10">
    <property type="entry name" value="Chitin binding domain"/>
    <property type="match status" value="1"/>
</dbReference>
<reference evidence="2" key="1">
    <citation type="submission" date="2023-10" db="EMBL/GenBank/DDBJ databases">
        <title>Genome assemblies of two species of porcelain crab, Petrolisthes cinctipes and Petrolisthes manimaculis (Anomura: Porcellanidae).</title>
        <authorList>
            <person name="Angst P."/>
        </authorList>
    </citation>
    <scope>NUCLEOTIDE SEQUENCE</scope>
    <source>
        <strain evidence="2">PB745_01</strain>
        <tissue evidence="2">Gill</tissue>
    </source>
</reference>
<proteinExistence type="predicted"/>
<evidence type="ECO:0000313" key="3">
    <source>
        <dbReference type="Proteomes" id="UP001286313"/>
    </source>
</evidence>
<evidence type="ECO:0000259" key="1">
    <source>
        <dbReference type="PROSITE" id="PS50940"/>
    </source>
</evidence>
<dbReference type="Proteomes" id="UP001286313">
    <property type="component" value="Unassembled WGS sequence"/>
</dbReference>
<protein>
    <recommendedName>
        <fullName evidence="1">Chitin-binding type-2 domain-containing protein</fullName>
    </recommendedName>
</protein>
<dbReference type="PROSITE" id="PS50940">
    <property type="entry name" value="CHIT_BIND_II"/>
    <property type="match status" value="1"/>
</dbReference>
<keyword evidence="3" id="KW-1185">Reference proteome</keyword>
<name>A0AAE1G017_PETCI</name>
<dbReference type="GO" id="GO:0005576">
    <property type="term" value="C:extracellular region"/>
    <property type="evidence" value="ECO:0007669"/>
    <property type="project" value="InterPro"/>
</dbReference>
<sequence>MPSLREIPHTIKFSCGDKEVGYYADVEYDCQVYHVCREDRQRVTFLCPNGTIFNQRILACDWWFDVQCVTITTQYHVNSQGIQSQKHPQHQPQLIDVNYIDLRGSERDTYISHIRLSPILITKCRNKTSFSYINAVTCGLARF</sequence>
<dbReference type="AlphaFoldDB" id="A0AAE1G017"/>
<dbReference type="PANTHER" id="PTHR22933">
    <property type="entry name" value="FI18007P1-RELATED"/>
    <property type="match status" value="1"/>
</dbReference>
<organism evidence="2 3">
    <name type="scientific">Petrolisthes cinctipes</name>
    <name type="common">Flat porcelain crab</name>
    <dbReference type="NCBI Taxonomy" id="88211"/>
    <lineage>
        <taxon>Eukaryota</taxon>
        <taxon>Metazoa</taxon>
        <taxon>Ecdysozoa</taxon>
        <taxon>Arthropoda</taxon>
        <taxon>Crustacea</taxon>
        <taxon>Multicrustacea</taxon>
        <taxon>Malacostraca</taxon>
        <taxon>Eumalacostraca</taxon>
        <taxon>Eucarida</taxon>
        <taxon>Decapoda</taxon>
        <taxon>Pleocyemata</taxon>
        <taxon>Anomura</taxon>
        <taxon>Galatheoidea</taxon>
        <taxon>Porcellanidae</taxon>
        <taxon>Petrolisthes</taxon>
    </lineage>
</organism>
<dbReference type="GO" id="GO:0008061">
    <property type="term" value="F:chitin binding"/>
    <property type="evidence" value="ECO:0007669"/>
    <property type="project" value="InterPro"/>
</dbReference>
<dbReference type="EMBL" id="JAWQEG010001106">
    <property type="protein sequence ID" value="KAK3882302.1"/>
    <property type="molecule type" value="Genomic_DNA"/>
</dbReference>
<dbReference type="SMART" id="SM00494">
    <property type="entry name" value="ChtBD2"/>
    <property type="match status" value="1"/>
</dbReference>
<comment type="caution">
    <text evidence="2">The sequence shown here is derived from an EMBL/GenBank/DDBJ whole genome shotgun (WGS) entry which is preliminary data.</text>
</comment>
<feature type="domain" description="Chitin-binding type-2" evidence="1">
    <location>
        <begin position="12"/>
        <end position="70"/>
    </location>
</feature>
<gene>
    <name evidence="2" type="ORF">Pcinc_013295</name>
</gene>